<evidence type="ECO:0000256" key="1">
    <source>
        <dbReference type="ARBA" id="ARBA00004123"/>
    </source>
</evidence>
<evidence type="ECO:0000256" key="3">
    <source>
        <dbReference type="ARBA" id="ARBA00023163"/>
    </source>
</evidence>
<comment type="subcellular location">
    <subcellularLocation>
        <location evidence="1">Nucleus</location>
    </subcellularLocation>
</comment>
<keyword evidence="3" id="KW-0804">Transcription</keyword>
<dbReference type="GO" id="GO:0000993">
    <property type="term" value="F:RNA polymerase II complex binding"/>
    <property type="evidence" value="ECO:0007669"/>
    <property type="project" value="TreeGrafter"/>
</dbReference>
<dbReference type="Proteomes" id="UP001050691">
    <property type="component" value="Unassembled WGS sequence"/>
</dbReference>
<evidence type="ECO:0000259" key="6">
    <source>
        <dbReference type="Pfam" id="PF05179"/>
    </source>
</evidence>
<dbReference type="EMBL" id="BPWL01000007">
    <property type="protein sequence ID" value="GJJ11873.1"/>
    <property type="molecule type" value="Genomic_DNA"/>
</dbReference>
<accession>A0AAV5AFG3</accession>
<dbReference type="Pfam" id="PF05179">
    <property type="entry name" value="CDC73_C"/>
    <property type="match status" value="1"/>
</dbReference>
<keyword evidence="4" id="KW-0539">Nucleus</keyword>
<evidence type="ECO:0000256" key="2">
    <source>
        <dbReference type="ARBA" id="ARBA00010427"/>
    </source>
</evidence>
<dbReference type="GO" id="GO:0016593">
    <property type="term" value="C:Cdc73/Paf1 complex"/>
    <property type="evidence" value="ECO:0007669"/>
    <property type="project" value="InterPro"/>
</dbReference>
<sequence>MASDDALLALQNAIRSNFKITYSNESDEEVLALSQATRLKLSPSLTLPKSTPTRFRKLSSTATDPTTSPNDFITLEAVLLAWLGRDTSAAEYMKQVRETGLLTFVSITERKGVIDWLEGKVPEHERIVPLATESTTPPGTPPPQLVRNGALPSAASATPSKRRYVADTSDLEAVKKLKKEEIELKDRTTVLRGTKPNNFASVKGIIGERLKKLREPSKTGSSAATQQPRMDPKLVAKKAKNNFPIIIISSSPTSLITMHNVKRFLQDAVFEPSSEARARAAAEGNSRAEDMIPIYRKRTHVDPSGKETETRLRYFIVDGVDALKKFGDDAWDRVICVMTTGQAWQFRPYKWSEPRQLFHHVKGVHVAWTNDPPNSKIKDWNVSEMRVSFTAKWKRRIRTDPIRQIDPHRRHVDKSVVAHFWKMLDTWTMTNKPWLMSG</sequence>
<dbReference type="InterPro" id="IPR038103">
    <property type="entry name" value="CDC73_C_sf"/>
</dbReference>
<evidence type="ECO:0000256" key="5">
    <source>
        <dbReference type="SAM" id="MobiDB-lite"/>
    </source>
</evidence>
<dbReference type="PANTHER" id="PTHR12466">
    <property type="entry name" value="CDC73 DOMAIN PROTEIN"/>
    <property type="match status" value="1"/>
</dbReference>
<dbReference type="Gene3D" id="3.40.50.11990">
    <property type="entry name" value="RNA polymerase II accessory factor, Cdc73 C-terminal domain"/>
    <property type="match status" value="1"/>
</dbReference>
<keyword evidence="8" id="KW-1185">Reference proteome</keyword>
<evidence type="ECO:0000313" key="7">
    <source>
        <dbReference type="EMBL" id="GJJ11873.1"/>
    </source>
</evidence>
<dbReference type="InterPro" id="IPR031336">
    <property type="entry name" value="CDC73_C"/>
</dbReference>
<evidence type="ECO:0000313" key="8">
    <source>
        <dbReference type="Proteomes" id="UP001050691"/>
    </source>
</evidence>
<dbReference type="GO" id="GO:0006368">
    <property type="term" value="P:transcription elongation by RNA polymerase II"/>
    <property type="evidence" value="ECO:0007669"/>
    <property type="project" value="InterPro"/>
</dbReference>
<dbReference type="AlphaFoldDB" id="A0AAV5AFG3"/>
<reference evidence="7" key="1">
    <citation type="submission" date="2021-10" db="EMBL/GenBank/DDBJ databases">
        <title>De novo Genome Assembly of Clathrus columnatus (Basidiomycota, Fungi) Using Illumina and Nanopore Sequence Data.</title>
        <authorList>
            <person name="Ogiso-Tanaka E."/>
            <person name="Itagaki H."/>
            <person name="Hosoya T."/>
            <person name="Hosaka K."/>
        </authorList>
    </citation>
    <scope>NUCLEOTIDE SEQUENCE</scope>
    <source>
        <strain evidence="7">MO-923</strain>
    </source>
</reference>
<evidence type="ECO:0000256" key="4">
    <source>
        <dbReference type="ARBA" id="ARBA00023242"/>
    </source>
</evidence>
<feature type="domain" description="Cell division control protein 73 C-terminal" evidence="6">
    <location>
        <begin position="241"/>
        <end position="427"/>
    </location>
</feature>
<comment type="similarity">
    <text evidence="2">Belongs to the CDC73 family.</text>
</comment>
<name>A0AAV5AFG3_9AGAM</name>
<dbReference type="PANTHER" id="PTHR12466:SF8">
    <property type="entry name" value="PARAFIBROMIN"/>
    <property type="match status" value="1"/>
</dbReference>
<feature type="region of interest" description="Disordered" evidence="5">
    <location>
        <begin position="131"/>
        <end position="162"/>
    </location>
</feature>
<dbReference type="InterPro" id="IPR007852">
    <property type="entry name" value="Cdc73/Parafibromin"/>
</dbReference>
<proteinExistence type="inferred from homology"/>
<comment type="caution">
    <text evidence="7">The sequence shown here is derived from an EMBL/GenBank/DDBJ whole genome shotgun (WGS) entry which is preliminary data.</text>
</comment>
<organism evidence="7 8">
    <name type="scientific">Clathrus columnatus</name>
    <dbReference type="NCBI Taxonomy" id="1419009"/>
    <lineage>
        <taxon>Eukaryota</taxon>
        <taxon>Fungi</taxon>
        <taxon>Dikarya</taxon>
        <taxon>Basidiomycota</taxon>
        <taxon>Agaricomycotina</taxon>
        <taxon>Agaricomycetes</taxon>
        <taxon>Phallomycetidae</taxon>
        <taxon>Phallales</taxon>
        <taxon>Clathraceae</taxon>
        <taxon>Clathrus</taxon>
    </lineage>
</organism>
<gene>
    <name evidence="7" type="ORF">Clacol_006111</name>
</gene>
<dbReference type="GO" id="GO:0032968">
    <property type="term" value="P:positive regulation of transcription elongation by RNA polymerase II"/>
    <property type="evidence" value="ECO:0007669"/>
    <property type="project" value="TreeGrafter"/>
</dbReference>
<protein>
    <recommendedName>
        <fullName evidence="6">Cell division control protein 73 C-terminal domain-containing protein</fullName>
    </recommendedName>
</protein>